<feature type="region of interest" description="Disordered" evidence="1">
    <location>
        <begin position="1"/>
        <end position="290"/>
    </location>
</feature>
<feature type="compositionally biased region" description="Low complexity" evidence="1">
    <location>
        <begin position="90"/>
        <end position="117"/>
    </location>
</feature>
<proteinExistence type="predicted"/>
<dbReference type="PANTHER" id="PTHR21357">
    <property type="entry name" value="FAM172 FAMILY PROTEIN HOMOLOG CG10038"/>
    <property type="match status" value="1"/>
</dbReference>
<feature type="compositionally biased region" description="Polar residues" evidence="1">
    <location>
        <begin position="36"/>
        <end position="55"/>
    </location>
</feature>
<gene>
    <name evidence="2" type="ORF">BGZ96_005015</name>
</gene>
<dbReference type="PANTHER" id="PTHR21357:SF4">
    <property type="entry name" value="FAM172 FAMILY PROTEIN HOMOLOG CG10038"/>
    <property type="match status" value="1"/>
</dbReference>
<feature type="compositionally biased region" description="Low complexity" evidence="1">
    <location>
        <begin position="130"/>
        <end position="151"/>
    </location>
</feature>
<accession>A0ABQ7K5K2</accession>
<feature type="compositionally biased region" description="Polar residues" evidence="1">
    <location>
        <begin position="75"/>
        <end position="84"/>
    </location>
</feature>
<dbReference type="EMBL" id="JAAAIM010000232">
    <property type="protein sequence ID" value="KAG0291628.1"/>
    <property type="molecule type" value="Genomic_DNA"/>
</dbReference>
<organism evidence="2 3">
    <name type="scientific">Linnemannia gamsii</name>
    <dbReference type="NCBI Taxonomy" id="64522"/>
    <lineage>
        <taxon>Eukaryota</taxon>
        <taxon>Fungi</taxon>
        <taxon>Fungi incertae sedis</taxon>
        <taxon>Mucoromycota</taxon>
        <taxon>Mortierellomycotina</taxon>
        <taxon>Mortierellomycetes</taxon>
        <taxon>Mortierellales</taxon>
        <taxon>Mortierellaceae</taxon>
        <taxon>Linnemannia</taxon>
    </lineage>
</organism>
<comment type="caution">
    <text evidence="2">The sequence shown here is derived from an EMBL/GenBank/DDBJ whole genome shotgun (WGS) entry which is preliminary data.</text>
</comment>
<feature type="compositionally biased region" description="Low complexity" evidence="1">
    <location>
        <begin position="18"/>
        <end position="28"/>
    </location>
</feature>
<feature type="compositionally biased region" description="Basic and acidic residues" evidence="1">
    <location>
        <begin position="118"/>
        <end position="129"/>
    </location>
</feature>
<keyword evidence="3" id="KW-1185">Reference proteome</keyword>
<reference evidence="2 3" key="1">
    <citation type="journal article" date="2020" name="Fungal Divers.">
        <title>Resolving the Mortierellaceae phylogeny through synthesis of multi-gene phylogenetics and phylogenomics.</title>
        <authorList>
            <person name="Vandepol N."/>
            <person name="Liber J."/>
            <person name="Desiro A."/>
            <person name="Na H."/>
            <person name="Kennedy M."/>
            <person name="Barry K."/>
            <person name="Grigoriev I.V."/>
            <person name="Miller A.N."/>
            <person name="O'Donnell K."/>
            <person name="Stajich J.E."/>
            <person name="Bonito G."/>
        </authorList>
    </citation>
    <scope>NUCLEOTIDE SEQUENCE [LARGE SCALE GENOMIC DNA]</scope>
    <source>
        <strain evidence="2 3">AD045</strain>
    </source>
</reference>
<evidence type="ECO:0000313" key="2">
    <source>
        <dbReference type="EMBL" id="KAG0291628.1"/>
    </source>
</evidence>
<feature type="compositionally biased region" description="Polar residues" evidence="1">
    <location>
        <begin position="187"/>
        <end position="211"/>
    </location>
</feature>
<feature type="compositionally biased region" description="Polar residues" evidence="1">
    <location>
        <begin position="247"/>
        <end position="258"/>
    </location>
</feature>
<feature type="compositionally biased region" description="Basic residues" evidence="1">
    <location>
        <begin position="224"/>
        <end position="233"/>
    </location>
</feature>
<feature type="compositionally biased region" description="Low complexity" evidence="1">
    <location>
        <begin position="212"/>
        <end position="223"/>
    </location>
</feature>
<evidence type="ECO:0000256" key="1">
    <source>
        <dbReference type="SAM" id="MobiDB-lite"/>
    </source>
</evidence>
<name>A0ABQ7K5K2_9FUNG</name>
<protein>
    <submittedName>
        <fullName evidence="2">Uncharacterized protein</fullName>
    </submittedName>
</protein>
<sequence length="505" mass="55833">MGHPEPTTNPSRGKNNNDRSNNNNNSNSYKRDASQEPITTTTPAAKMSKPTNDNDYSGHEEEAMEVEEEGIVQQPLHSYPTTSANHDDTVQPTTTITAAQPAIDITIQHSGTTTSTATKRDTRMDRDTTDNGTDTSISQQQQQQSHTSNSTNGNDIAPQPAATTPTLSATKKDNKRTRNTDYANAPQEPQQPHTSTTTEGNDHASSNSSRDTTTITAISAATNTKKRSYKKKVIPAPPMKKDKHIAENSSMQIITLNPRSKIRKSNDHTPPPTPPASAYASTSEESPEMPIDDEQAEHLKGYSDEEWFSRLGWHFSENGDQDFVDKHGKLFNYEDHFDRFDFVQDKIQSLVYDRLRDKYGFERIAVAQNKSTSAPGGGDHHRFPRIFVSPGARNNSTILVLVPKAGDEAPGQWDKDLFTTGEKGNMLFASQFPYIDMALDQGWGVVLCDPNGGDLHDSEEYRESHIQYVWDDIVQQFSCGGHVRSFMAKNGASPGKNGTKVKGES</sequence>
<feature type="compositionally biased region" description="Basic and acidic residues" evidence="1">
    <location>
        <begin position="170"/>
        <end position="179"/>
    </location>
</feature>
<feature type="compositionally biased region" description="Polar residues" evidence="1">
    <location>
        <begin position="1"/>
        <end position="14"/>
    </location>
</feature>
<dbReference type="Proteomes" id="UP001194696">
    <property type="component" value="Unassembled WGS sequence"/>
</dbReference>
<evidence type="ECO:0000313" key="3">
    <source>
        <dbReference type="Proteomes" id="UP001194696"/>
    </source>
</evidence>
<dbReference type="InterPro" id="IPR048263">
    <property type="entry name" value="Arb2"/>
</dbReference>